<evidence type="ECO:0008006" key="3">
    <source>
        <dbReference type="Google" id="ProtNLM"/>
    </source>
</evidence>
<reference evidence="1 2" key="1">
    <citation type="submission" date="2016-10" db="EMBL/GenBank/DDBJ databases">
        <authorList>
            <person name="Varghese N."/>
            <person name="Submissions S."/>
        </authorList>
    </citation>
    <scope>NUCLEOTIDE SEQUENCE [LARGE SCALE GENOMIC DNA]</scope>
    <source>
        <strain evidence="1 2">CDM_1</strain>
    </source>
</reference>
<protein>
    <recommendedName>
        <fullName evidence="3">LAGLIDADG DNA endonuclease family protein</fullName>
    </recommendedName>
</protein>
<gene>
    <name evidence="1" type="ORF">SAMN05192552_1001276</name>
</gene>
<evidence type="ECO:0000313" key="2">
    <source>
        <dbReference type="Proteomes" id="UP000324021"/>
    </source>
</evidence>
<name>A0A1G6IIN8_9EURY</name>
<dbReference type="EMBL" id="FMZP01000001">
    <property type="protein sequence ID" value="SDC06387.1"/>
    <property type="molecule type" value="Genomic_DNA"/>
</dbReference>
<evidence type="ECO:0000313" key="1">
    <source>
        <dbReference type="EMBL" id="SDC06387.1"/>
    </source>
</evidence>
<dbReference type="AlphaFoldDB" id="A0A1G6IIN8"/>
<dbReference type="RefSeq" id="WP_149782218.1">
    <property type="nucleotide sequence ID" value="NZ_FMZP01000001.1"/>
</dbReference>
<dbReference type="Proteomes" id="UP000324021">
    <property type="component" value="Unassembled WGS sequence"/>
</dbReference>
<organism evidence="1 2">
    <name type="scientific">Natrinema hispanicum</name>
    <dbReference type="NCBI Taxonomy" id="392421"/>
    <lineage>
        <taxon>Archaea</taxon>
        <taxon>Methanobacteriati</taxon>
        <taxon>Methanobacteriota</taxon>
        <taxon>Stenosarchaea group</taxon>
        <taxon>Halobacteria</taxon>
        <taxon>Halobacteriales</taxon>
        <taxon>Natrialbaceae</taxon>
        <taxon>Natrinema</taxon>
    </lineage>
</organism>
<proteinExistence type="predicted"/>
<accession>A0A1G6IIN8</accession>
<sequence>MGDRLVLVSPKRLARTYSGRAYEDPWDIVKDYQRVLEYTGRNPNASAGRVASALSLPRGRVRPWISNGAIPHPVRGIQTAEAHDWIPLTEDINSFSPINKLAAWVCSRGTIKPDTYSPFIRIKSDDDRSRLKSVVDDLDLEAQEHRTDDNHRSTELTIGDNGAILGRLLTCLGVPLDNDTREIAPQYLSAVSVTAQRDFARVYIRNRAKYWEFNDRWLVEHQNRSNRYRRSLVTFFQTLGADADVHEDAISIDAAFVTDLGIDA</sequence>